<organism evidence="15 16">
    <name type="scientific">Heterodera schachtii</name>
    <name type="common">Sugarbeet cyst nematode worm</name>
    <name type="synonym">Tylenchus schachtii</name>
    <dbReference type="NCBI Taxonomy" id="97005"/>
    <lineage>
        <taxon>Eukaryota</taxon>
        <taxon>Metazoa</taxon>
        <taxon>Ecdysozoa</taxon>
        <taxon>Nematoda</taxon>
        <taxon>Chromadorea</taxon>
        <taxon>Rhabditida</taxon>
        <taxon>Tylenchina</taxon>
        <taxon>Tylenchomorpha</taxon>
        <taxon>Tylenchoidea</taxon>
        <taxon>Heteroderidae</taxon>
        <taxon>Heteroderinae</taxon>
        <taxon>Heterodera</taxon>
    </lineage>
</organism>
<evidence type="ECO:0000313" key="15">
    <source>
        <dbReference type="EMBL" id="KAL3098973.1"/>
    </source>
</evidence>
<dbReference type="SUPFAM" id="SSF56112">
    <property type="entry name" value="Protein kinase-like (PK-like)"/>
    <property type="match status" value="1"/>
</dbReference>
<feature type="binding site" evidence="12">
    <location>
        <position position="95"/>
    </location>
    <ligand>
        <name>ATP</name>
        <dbReference type="ChEBI" id="CHEBI:30616"/>
    </ligand>
</feature>
<dbReference type="GO" id="GO:0005737">
    <property type="term" value="C:cytoplasm"/>
    <property type="evidence" value="ECO:0007669"/>
    <property type="project" value="UniProtKB-ARBA"/>
</dbReference>
<keyword evidence="5" id="KW-0597">Phosphoprotein</keyword>
<evidence type="ECO:0000256" key="13">
    <source>
        <dbReference type="SAM" id="MobiDB-lite"/>
    </source>
</evidence>
<keyword evidence="8" id="KW-0418">Kinase</keyword>
<keyword evidence="7 12" id="KW-0547">Nucleotide-binding</keyword>
<comment type="catalytic activity">
    <reaction evidence="10">
        <text>L-threonyl-[protein] + ATP = O-phospho-L-threonyl-[protein] + ADP + H(+)</text>
        <dbReference type="Rhea" id="RHEA:46608"/>
        <dbReference type="Rhea" id="RHEA-COMP:11060"/>
        <dbReference type="Rhea" id="RHEA-COMP:11605"/>
        <dbReference type="ChEBI" id="CHEBI:15378"/>
        <dbReference type="ChEBI" id="CHEBI:30013"/>
        <dbReference type="ChEBI" id="CHEBI:30616"/>
        <dbReference type="ChEBI" id="CHEBI:61977"/>
        <dbReference type="ChEBI" id="CHEBI:456216"/>
        <dbReference type="EC" id="2.7.11.24"/>
    </reaction>
</comment>
<evidence type="ECO:0000256" key="1">
    <source>
        <dbReference type="ARBA" id="ARBA00001946"/>
    </source>
</evidence>
<dbReference type="InterPro" id="IPR017441">
    <property type="entry name" value="Protein_kinase_ATP_BS"/>
</dbReference>
<evidence type="ECO:0000256" key="11">
    <source>
        <dbReference type="ARBA" id="ARBA00048312"/>
    </source>
</evidence>
<dbReference type="PROSITE" id="PS00107">
    <property type="entry name" value="PROTEIN_KINASE_ATP"/>
    <property type="match status" value="1"/>
</dbReference>
<dbReference type="GO" id="GO:0004707">
    <property type="term" value="F:MAP kinase activity"/>
    <property type="evidence" value="ECO:0007669"/>
    <property type="project" value="UniProtKB-EC"/>
</dbReference>
<dbReference type="GO" id="GO:0005524">
    <property type="term" value="F:ATP binding"/>
    <property type="evidence" value="ECO:0007669"/>
    <property type="project" value="UniProtKB-UniRule"/>
</dbReference>
<keyword evidence="9 12" id="KW-0067">ATP-binding</keyword>
<feature type="compositionally biased region" description="Low complexity" evidence="13">
    <location>
        <begin position="17"/>
        <end position="29"/>
    </location>
</feature>
<keyword evidence="4" id="KW-0723">Serine/threonine-protein kinase</keyword>
<dbReference type="FunFam" id="1.10.510.10:FF:000684">
    <property type="entry name" value="Mitogen-activated protein kinase"/>
    <property type="match status" value="1"/>
</dbReference>
<dbReference type="Pfam" id="PF00069">
    <property type="entry name" value="Pkinase"/>
    <property type="match status" value="1"/>
</dbReference>
<evidence type="ECO:0000256" key="3">
    <source>
        <dbReference type="ARBA" id="ARBA00012411"/>
    </source>
</evidence>
<dbReference type="InterPro" id="IPR050117">
    <property type="entry name" value="MAPK"/>
</dbReference>
<comment type="similarity">
    <text evidence="2">Belongs to the protein kinase superfamily. CMGC Ser/Thr protein kinase family. MAP kinase subfamily.</text>
</comment>
<evidence type="ECO:0000256" key="12">
    <source>
        <dbReference type="PROSITE-ProRule" id="PRU10141"/>
    </source>
</evidence>
<dbReference type="SMART" id="SM00220">
    <property type="entry name" value="S_TKc"/>
    <property type="match status" value="1"/>
</dbReference>
<gene>
    <name evidence="15" type="ORF">niasHS_000961</name>
</gene>
<dbReference type="InterPro" id="IPR011009">
    <property type="entry name" value="Kinase-like_dom_sf"/>
</dbReference>
<evidence type="ECO:0000256" key="9">
    <source>
        <dbReference type="ARBA" id="ARBA00022840"/>
    </source>
</evidence>
<dbReference type="Proteomes" id="UP001620645">
    <property type="component" value="Unassembled WGS sequence"/>
</dbReference>
<evidence type="ECO:0000256" key="10">
    <source>
        <dbReference type="ARBA" id="ARBA00047592"/>
    </source>
</evidence>
<evidence type="ECO:0000256" key="2">
    <source>
        <dbReference type="ARBA" id="ARBA00008832"/>
    </source>
</evidence>
<dbReference type="EC" id="2.7.11.24" evidence="3"/>
<dbReference type="PANTHER" id="PTHR24055">
    <property type="entry name" value="MITOGEN-ACTIVATED PROTEIN KINASE"/>
    <property type="match status" value="1"/>
</dbReference>
<comment type="catalytic activity">
    <reaction evidence="11">
        <text>L-seryl-[protein] + ATP = O-phospho-L-seryl-[protein] + ADP + H(+)</text>
        <dbReference type="Rhea" id="RHEA:17989"/>
        <dbReference type="Rhea" id="RHEA-COMP:9863"/>
        <dbReference type="Rhea" id="RHEA-COMP:11604"/>
        <dbReference type="ChEBI" id="CHEBI:15378"/>
        <dbReference type="ChEBI" id="CHEBI:29999"/>
        <dbReference type="ChEBI" id="CHEBI:30616"/>
        <dbReference type="ChEBI" id="CHEBI:83421"/>
        <dbReference type="ChEBI" id="CHEBI:456216"/>
        <dbReference type="EC" id="2.7.11.24"/>
    </reaction>
</comment>
<evidence type="ECO:0000259" key="14">
    <source>
        <dbReference type="PROSITE" id="PS50011"/>
    </source>
</evidence>
<evidence type="ECO:0000256" key="4">
    <source>
        <dbReference type="ARBA" id="ARBA00022527"/>
    </source>
</evidence>
<feature type="domain" description="Protein kinase" evidence="14">
    <location>
        <begin position="56"/>
        <end position="353"/>
    </location>
</feature>
<feature type="region of interest" description="Disordered" evidence="13">
    <location>
        <begin position="1"/>
        <end position="33"/>
    </location>
</feature>
<dbReference type="Gene3D" id="3.30.200.20">
    <property type="entry name" value="Phosphorylase Kinase, domain 1"/>
    <property type="match status" value="1"/>
</dbReference>
<evidence type="ECO:0000256" key="5">
    <source>
        <dbReference type="ARBA" id="ARBA00022553"/>
    </source>
</evidence>
<keyword evidence="16" id="KW-1185">Reference proteome</keyword>
<dbReference type="PROSITE" id="PS01351">
    <property type="entry name" value="MAPK"/>
    <property type="match status" value="1"/>
</dbReference>
<dbReference type="AlphaFoldDB" id="A0ABD2K7U2"/>
<dbReference type="EMBL" id="JBICCN010000042">
    <property type="protein sequence ID" value="KAL3098973.1"/>
    <property type="molecule type" value="Genomic_DNA"/>
</dbReference>
<evidence type="ECO:0000313" key="16">
    <source>
        <dbReference type="Proteomes" id="UP001620645"/>
    </source>
</evidence>
<protein>
    <recommendedName>
        <fullName evidence="3">mitogen-activated protein kinase</fullName>
        <ecNumber evidence="3">2.7.11.24</ecNumber>
    </recommendedName>
</protein>
<reference evidence="15 16" key="1">
    <citation type="submission" date="2024-10" db="EMBL/GenBank/DDBJ databases">
        <authorList>
            <person name="Kim D."/>
        </authorList>
    </citation>
    <scope>NUCLEOTIDE SEQUENCE [LARGE SCALE GENOMIC DNA]</scope>
    <source>
        <strain evidence="15">Taebaek</strain>
    </source>
</reference>
<comment type="cofactor">
    <cofactor evidence="1">
        <name>Mg(2+)</name>
        <dbReference type="ChEBI" id="CHEBI:18420"/>
    </cofactor>
</comment>
<name>A0ABD2K7U2_HETSC</name>
<evidence type="ECO:0000256" key="6">
    <source>
        <dbReference type="ARBA" id="ARBA00022679"/>
    </source>
</evidence>
<dbReference type="Gene3D" id="1.10.510.10">
    <property type="entry name" value="Transferase(Phosphotransferase) domain 1"/>
    <property type="match status" value="1"/>
</dbReference>
<proteinExistence type="inferred from homology"/>
<dbReference type="PROSITE" id="PS50011">
    <property type="entry name" value="PROTEIN_KINASE_DOM"/>
    <property type="match status" value="1"/>
</dbReference>
<dbReference type="InterPro" id="IPR003527">
    <property type="entry name" value="MAP_kinase_CS"/>
</dbReference>
<comment type="caution">
    <text evidence="15">The sequence shown here is derived from an EMBL/GenBank/DDBJ whole genome shotgun (WGS) entry which is preliminary data.</text>
</comment>
<accession>A0ABD2K7U2</accession>
<keyword evidence="6" id="KW-0808">Transferase</keyword>
<sequence length="417" mass="47532">MDPGPTHSVDEQFPPANGNVGTTTTNSSSADCSSTATRPFVHINVNTVEYAVPSEYQFVDYLGGGNYGNVIKVRAAQGVELAVKKMYEPFSSAIKARRVFRELKLLQLISHENIIQFVDMYTPDTDEKCFKNVYIVSGYAGVSLKQVLDRQKQLGQSLINHDHIKYIVYQLLRALKYLHSANVIHRDLKPSNLAITEECDLTVLDFGLARTVSNNGDNLTAYVISRWYRSPEVIYWNNVSYNAKADVWSVGCILAELFTNRVLFPGSEAMEQYKLIIRLCGSPDEQLMQKIEQQNSPAMRMVIERMGGFCERKDFRQVFAHCPEDAVDLLNKLLVMDPDRRISVEESLRHPYMRDYHLPADEPVAAEPFNIEDGDDLARSVADWKDIIWHELERHHNETRGRLHSNNEVVECDQPTN</sequence>
<evidence type="ECO:0000256" key="7">
    <source>
        <dbReference type="ARBA" id="ARBA00022741"/>
    </source>
</evidence>
<dbReference type="InterPro" id="IPR000719">
    <property type="entry name" value="Prot_kinase_dom"/>
</dbReference>
<dbReference type="GO" id="GO:0006970">
    <property type="term" value="P:response to osmotic stress"/>
    <property type="evidence" value="ECO:0007669"/>
    <property type="project" value="UniProtKB-ARBA"/>
</dbReference>
<evidence type="ECO:0000256" key="8">
    <source>
        <dbReference type="ARBA" id="ARBA00022777"/>
    </source>
</evidence>